<evidence type="ECO:0000256" key="1">
    <source>
        <dbReference type="ARBA" id="ARBA00008791"/>
    </source>
</evidence>
<feature type="domain" description="UspA" evidence="2">
    <location>
        <begin position="7"/>
        <end position="138"/>
    </location>
</feature>
<dbReference type="Pfam" id="PF00582">
    <property type="entry name" value="Usp"/>
    <property type="match status" value="1"/>
</dbReference>
<accession>A0A382L9U8</accession>
<protein>
    <recommendedName>
        <fullName evidence="2">UspA domain-containing protein</fullName>
    </recommendedName>
</protein>
<dbReference type="InterPro" id="IPR014729">
    <property type="entry name" value="Rossmann-like_a/b/a_fold"/>
</dbReference>
<dbReference type="PANTHER" id="PTHR46268:SF6">
    <property type="entry name" value="UNIVERSAL STRESS PROTEIN UP12"/>
    <property type="match status" value="1"/>
</dbReference>
<dbReference type="SUPFAM" id="SSF52402">
    <property type="entry name" value="Adenine nucleotide alpha hydrolases-like"/>
    <property type="match status" value="1"/>
</dbReference>
<dbReference type="PANTHER" id="PTHR46268">
    <property type="entry name" value="STRESS RESPONSE PROTEIN NHAX"/>
    <property type="match status" value="1"/>
</dbReference>
<name>A0A382L9U8_9ZZZZ</name>
<evidence type="ECO:0000313" key="3">
    <source>
        <dbReference type="EMBL" id="SVC33399.1"/>
    </source>
</evidence>
<gene>
    <name evidence="3" type="ORF">METZ01_LOCUS286253</name>
</gene>
<reference evidence="3" key="1">
    <citation type="submission" date="2018-05" db="EMBL/GenBank/DDBJ databases">
        <authorList>
            <person name="Lanie J.A."/>
            <person name="Ng W.-L."/>
            <person name="Kazmierczak K.M."/>
            <person name="Andrzejewski T.M."/>
            <person name="Davidsen T.M."/>
            <person name="Wayne K.J."/>
            <person name="Tettelin H."/>
            <person name="Glass J.I."/>
            <person name="Rusch D."/>
            <person name="Podicherti R."/>
            <person name="Tsui H.-C.T."/>
            <person name="Winkler M.E."/>
        </authorList>
    </citation>
    <scope>NUCLEOTIDE SEQUENCE</scope>
</reference>
<dbReference type="InterPro" id="IPR006016">
    <property type="entry name" value="UspA"/>
</dbReference>
<evidence type="ECO:0000259" key="2">
    <source>
        <dbReference type="Pfam" id="PF00582"/>
    </source>
</evidence>
<dbReference type="AlphaFoldDB" id="A0A382L9U8"/>
<dbReference type="Gene3D" id="3.40.50.620">
    <property type="entry name" value="HUPs"/>
    <property type="match status" value="1"/>
</dbReference>
<sequence>MEQDTTNTILLPICGTEVDERAFSVAVWLAKASKSSVRALHVIEVSRDKPLDADLGEEADVGEQILEKIENLAKAEKCPIQAGIIQARSAGYAIVQEAQIRNVRTIVLGTSKIGETAGDYFGRTVSYILRNSDCDVIIWRGGTYGQVSTERVE</sequence>
<dbReference type="EMBL" id="UINC01085647">
    <property type="protein sequence ID" value="SVC33399.1"/>
    <property type="molecule type" value="Genomic_DNA"/>
</dbReference>
<comment type="similarity">
    <text evidence="1">Belongs to the universal stress protein A family.</text>
</comment>
<organism evidence="3">
    <name type="scientific">marine metagenome</name>
    <dbReference type="NCBI Taxonomy" id="408172"/>
    <lineage>
        <taxon>unclassified sequences</taxon>
        <taxon>metagenomes</taxon>
        <taxon>ecological metagenomes</taxon>
    </lineage>
</organism>
<dbReference type="CDD" id="cd00293">
    <property type="entry name" value="USP-like"/>
    <property type="match status" value="1"/>
</dbReference>
<proteinExistence type="inferred from homology"/>